<dbReference type="SUPFAM" id="SSF52047">
    <property type="entry name" value="RNI-like"/>
    <property type="match status" value="1"/>
</dbReference>
<dbReference type="AlphaFoldDB" id="A0AAD4LJY1"/>
<organism evidence="1 2">
    <name type="scientific">Lactarius akahatsu</name>
    <dbReference type="NCBI Taxonomy" id="416441"/>
    <lineage>
        <taxon>Eukaryota</taxon>
        <taxon>Fungi</taxon>
        <taxon>Dikarya</taxon>
        <taxon>Basidiomycota</taxon>
        <taxon>Agaricomycotina</taxon>
        <taxon>Agaricomycetes</taxon>
        <taxon>Russulales</taxon>
        <taxon>Russulaceae</taxon>
        <taxon>Lactarius</taxon>
    </lineage>
</organism>
<proteinExistence type="predicted"/>
<gene>
    <name evidence="1" type="ORF">EDB92DRAFT_1846587</name>
</gene>
<sequence>MSSRCGQGPSILHPMYMRLTRSTAKTILANRYRGDKLPENVLLEIFDAYRKDVELQPGYKNVWNSRDGWFKLAHVCRSWRRVVLLSPSRLHLHLLFTPRRSPRAAVLNSLPPLPILIDFSAETETWTNKEVNLALAAINDRSRVHGIALRRSYLEMVRLLKALSHPFPGLESLEIRPTHGNYELHLPAAFLSGSAPSLRQLSLRVVAPRRLSPLLSSATGLVELTLTLRVLSVALPEAWFIADLQRMSHLRRLELNLDYYDTRNPYPTMLPASAGDVVRLSELTHLFFRGHRIYLQALVVRLGAPLLQHLEVALCDGSRHSFPIPHLCKFICDAECQFTEVSLGLADQELRFCAGTSSKSLVDVQPFTLAIPKPVSLEQLGQELSRPLTTVEGLIIAWDGAPWRTDSRLQKDEWRGFCKCVPRVKKVQVPAQVACDVARSFQHGGQGPVLDLLPALELVEVFLVVGLDGLYKSICDAFSPFIAARRQVGHPIRLLWTFWRQNFAGVWYRAEST</sequence>
<accession>A0AAD4LJY1</accession>
<evidence type="ECO:0000313" key="2">
    <source>
        <dbReference type="Proteomes" id="UP001201163"/>
    </source>
</evidence>
<keyword evidence="2" id="KW-1185">Reference proteome</keyword>
<reference evidence="1" key="1">
    <citation type="submission" date="2022-01" db="EMBL/GenBank/DDBJ databases">
        <title>Comparative genomics reveals a dynamic genome evolution in the ectomycorrhizal milk-cap (Lactarius) mushrooms.</title>
        <authorList>
            <consortium name="DOE Joint Genome Institute"/>
            <person name="Lebreton A."/>
            <person name="Tang N."/>
            <person name="Kuo A."/>
            <person name="LaButti K."/>
            <person name="Drula E."/>
            <person name="Barry K."/>
            <person name="Clum A."/>
            <person name="Lipzen A."/>
            <person name="Mousain D."/>
            <person name="Ng V."/>
            <person name="Wang R."/>
            <person name="Wang X."/>
            <person name="Dai Y."/>
            <person name="Henrissat B."/>
            <person name="Grigoriev I.V."/>
            <person name="Guerin-Laguette A."/>
            <person name="Yu F."/>
            <person name="Martin F.M."/>
        </authorList>
    </citation>
    <scope>NUCLEOTIDE SEQUENCE</scope>
    <source>
        <strain evidence="1">QP</strain>
    </source>
</reference>
<evidence type="ECO:0008006" key="3">
    <source>
        <dbReference type="Google" id="ProtNLM"/>
    </source>
</evidence>
<dbReference type="EMBL" id="JAKELL010000012">
    <property type="protein sequence ID" value="KAH8995380.1"/>
    <property type="molecule type" value="Genomic_DNA"/>
</dbReference>
<name>A0AAD4LJY1_9AGAM</name>
<dbReference type="Gene3D" id="3.80.10.10">
    <property type="entry name" value="Ribonuclease Inhibitor"/>
    <property type="match status" value="1"/>
</dbReference>
<dbReference type="InterPro" id="IPR032675">
    <property type="entry name" value="LRR_dom_sf"/>
</dbReference>
<evidence type="ECO:0000313" key="1">
    <source>
        <dbReference type="EMBL" id="KAH8995380.1"/>
    </source>
</evidence>
<protein>
    <recommendedName>
        <fullName evidence="3">F-box domain-containing protein</fullName>
    </recommendedName>
</protein>
<dbReference type="Proteomes" id="UP001201163">
    <property type="component" value="Unassembled WGS sequence"/>
</dbReference>
<comment type="caution">
    <text evidence="1">The sequence shown here is derived from an EMBL/GenBank/DDBJ whole genome shotgun (WGS) entry which is preliminary data.</text>
</comment>